<evidence type="ECO:0000256" key="2">
    <source>
        <dbReference type="ARBA" id="ARBA00023235"/>
    </source>
</evidence>
<dbReference type="AlphaFoldDB" id="K8FCU1"/>
<comment type="catalytic activity">
    <reaction evidence="3">
        <text>[protein]-peptidylproline (omega=180) = [protein]-peptidylproline (omega=0)</text>
        <dbReference type="Rhea" id="RHEA:16237"/>
        <dbReference type="Rhea" id="RHEA-COMP:10747"/>
        <dbReference type="Rhea" id="RHEA-COMP:10748"/>
        <dbReference type="ChEBI" id="CHEBI:83833"/>
        <dbReference type="ChEBI" id="CHEBI:83834"/>
        <dbReference type="EC" id="5.2.1.8"/>
    </reaction>
</comment>
<dbReference type="PANTHER" id="PTHR45625:SF4">
    <property type="entry name" value="PEPTIDYLPROLYL ISOMERASE DOMAIN AND WD REPEAT-CONTAINING PROTEIN 1"/>
    <property type="match status" value="1"/>
</dbReference>
<dbReference type="STRING" id="41875.K8FCU1"/>
<proteinExistence type="inferred from homology"/>
<dbReference type="eggNOG" id="KOG0882">
    <property type="taxonomic scope" value="Eukaryota"/>
</dbReference>
<evidence type="ECO:0000313" key="6">
    <source>
        <dbReference type="Proteomes" id="UP000198341"/>
    </source>
</evidence>
<organism evidence="5 6">
    <name type="scientific">Bathycoccus prasinos</name>
    <dbReference type="NCBI Taxonomy" id="41875"/>
    <lineage>
        <taxon>Eukaryota</taxon>
        <taxon>Viridiplantae</taxon>
        <taxon>Chlorophyta</taxon>
        <taxon>Mamiellophyceae</taxon>
        <taxon>Mamiellales</taxon>
        <taxon>Bathycoccaceae</taxon>
        <taxon>Bathycoccus</taxon>
    </lineage>
</organism>
<evidence type="ECO:0000259" key="4">
    <source>
        <dbReference type="PROSITE" id="PS50072"/>
    </source>
</evidence>
<dbReference type="GO" id="GO:0003755">
    <property type="term" value="F:peptidyl-prolyl cis-trans isomerase activity"/>
    <property type="evidence" value="ECO:0007669"/>
    <property type="project" value="UniProtKB-UniRule"/>
</dbReference>
<dbReference type="GO" id="GO:0006457">
    <property type="term" value="P:protein folding"/>
    <property type="evidence" value="ECO:0007669"/>
    <property type="project" value="InterPro"/>
</dbReference>
<keyword evidence="2 3" id="KW-0413">Isomerase</keyword>
<dbReference type="KEGG" id="bpg:Bathy15g00310"/>
<dbReference type="EMBL" id="FO082264">
    <property type="protein sequence ID" value="CCO19853.1"/>
    <property type="molecule type" value="Genomic_DNA"/>
</dbReference>
<dbReference type="RefSeq" id="XP_007508767.1">
    <property type="nucleotide sequence ID" value="XM_007508705.1"/>
</dbReference>
<dbReference type="Proteomes" id="UP000198341">
    <property type="component" value="Chromosome 15"/>
</dbReference>
<dbReference type="InterPro" id="IPR020892">
    <property type="entry name" value="Cyclophilin-type_PPIase_CS"/>
</dbReference>
<dbReference type="CDD" id="cd00317">
    <property type="entry name" value="cyclophilin"/>
    <property type="match status" value="1"/>
</dbReference>
<gene>
    <name evidence="5" type="ordered locus">Bathy15g00310</name>
</gene>
<name>K8FCU1_9CHLO</name>
<sequence>MSSTSSLLRVIKNVVSSSSLRTRRSASNRRIQAMASSTTNPIATFDTTEGSFKAELFVDQMPLTASNFIDLANTGFYNGLHFHRVIDGFMLQFGCPNSKKNGAANAGMGGPPPNSKFTNLATKEEITRDAREGCIPDELTAKISNEPGTLSMANTGAKNSGGSQFFINTVHNDFLDWFDKSSPSAHPVFGKVTEGMNVVMKISAVETHPNDCPKKGVMVNSITIA</sequence>
<dbReference type="Gene3D" id="2.40.100.10">
    <property type="entry name" value="Cyclophilin-like"/>
    <property type="match status" value="1"/>
</dbReference>
<comment type="similarity">
    <text evidence="3">Belongs to the cyclophilin-type PPIase family.</text>
</comment>
<protein>
    <recommendedName>
        <fullName evidence="3">Peptidyl-prolyl cis-trans isomerase</fullName>
        <shortName evidence="3">PPIase</shortName>
        <ecNumber evidence="3">5.2.1.8</ecNumber>
    </recommendedName>
</protein>
<comment type="function">
    <text evidence="3">PPIases accelerate the folding of proteins. It catalyzes the cis-trans isomerization of proline imidic peptide bonds in oligopeptides.</text>
</comment>
<accession>K8FCU1</accession>
<evidence type="ECO:0000256" key="3">
    <source>
        <dbReference type="RuleBase" id="RU363019"/>
    </source>
</evidence>
<keyword evidence="6" id="KW-1185">Reference proteome</keyword>
<dbReference type="InterPro" id="IPR044666">
    <property type="entry name" value="Cyclophilin_A-like"/>
</dbReference>
<dbReference type="InterPro" id="IPR002130">
    <property type="entry name" value="Cyclophilin-type_PPIase_dom"/>
</dbReference>
<reference evidence="5 6" key="1">
    <citation type="submission" date="2011-10" db="EMBL/GenBank/DDBJ databases">
        <authorList>
            <person name="Genoscope - CEA"/>
        </authorList>
    </citation>
    <scope>NUCLEOTIDE SEQUENCE [LARGE SCALE GENOMIC DNA]</scope>
    <source>
        <strain evidence="5 6">RCC 1105</strain>
    </source>
</reference>
<dbReference type="PROSITE" id="PS50072">
    <property type="entry name" value="CSA_PPIASE_2"/>
    <property type="match status" value="1"/>
</dbReference>
<dbReference type="EC" id="5.2.1.8" evidence="3"/>
<dbReference type="Pfam" id="PF00160">
    <property type="entry name" value="Pro_isomerase"/>
    <property type="match status" value="1"/>
</dbReference>
<feature type="domain" description="PPIase cyclophilin-type" evidence="4">
    <location>
        <begin position="39"/>
        <end position="224"/>
    </location>
</feature>
<dbReference type="PRINTS" id="PR00153">
    <property type="entry name" value="CSAPPISMRASE"/>
</dbReference>
<dbReference type="SUPFAM" id="SSF50891">
    <property type="entry name" value="Cyclophilin-like"/>
    <property type="match status" value="1"/>
</dbReference>
<dbReference type="InterPro" id="IPR029000">
    <property type="entry name" value="Cyclophilin-like_dom_sf"/>
</dbReference>
<dbReference type="OrthoDB" id="271386at2759"/>
<evidence type="ECO:0000256" key="1">
    <source>
        <dbReference type="ARBA" id="ARBA00023110"/>
    </source>
</evidence>
<keyword evidence="1 3" id="KW-0697">Rotamase</keyword>
<dbReference type="PANTHER" id="PTHR45625">
    <property type="entry name" value="PEPTIDYL-PROLYL CIS-TRANS ISOMERASE-RELATED"/>
    <property type="match status" value="1"/>
</dbReference>
<dbReference type="PROSITE" id="PS00170">
    <property type="entry name" value="CSA_PPIASE_1"/>
    <property type="match status" value="1"/>
</dbReference>
<evidence type="ECO:0000313" key="5">
    <source>
        <dbReference type="EMBL" id="CCO19853.1"/>
    </source>
</evidence>
<dbReference type="GeneID" id="19011514"/>